<organism evidence="3">
    <name type="scientific">Candidatus Kentrum sp. TUN</name>
    <dbReference type="NCBI Taxonomy" id="2126343"/>
    <lineage>
        <taxon>Bacteria</taxon>
        <taxon>Pseudomonadati</taxon>
        <taxon>Pseudomonadota</taxon>
        <taxon>Gammaproteobacteria</taxon>
        <taxon>Candidatus Kentrum</taxon>
    </lineage>
</organism>
<evidence type="ECO:0000313" key="4">
    <source>
        <dbReference type="EMBL" id="VFK59190.1"/>
    </source>
</evidence>
<name>A0A450ZLX8_9GAMM</name>
<proteinExistence type="predicted"/>
<feature type="domain" description="ApeA N-terminal" evidence="2">
    <location>
        <begin position="11"/>
        <end position="291"/>
    </location>
</feature>
<sequence>MQEYENFKKRGSFVLSSDTEVQGELYLDGGKTILNLFSDRPFNTRSSQDILGSFYDHSKVSLIKCVQLNQQLGMNKNGCYCVLSIFPYFVLFGDEHIRSSDRVIIKLSFTVDDAAILFRDLGVFGEVIDARPHLERIAKQQEDGRKINIGEHPHLFYFSGKHEILFADTVLGKISVSHNGSYRLPDSEGIHVDNTIRINIAFESKKTVGEAISSVFDLLRFLEIIAGRPQNISRLSFSIEGDGEHPKTLDVYWCTSPRRDSDTASHKPYWRSLPIQGAEKPDEFAGVLKRWLERDNERRGARVRFSTAFAHQNRYTIDRIVGAANMFDILPSSVYPETITLSPELEEARKNARKKFKALPNSPERSSVLGTLGRIGKPTLKRKVRDRAKRITEIVGDRFPELEKVVDQAVDCRNYYVHGSTTKIDYGKHSELLSFLTNTLEFVFAASDLIEAGWDIKGWIEQISALSHPFAQYRSNYAEKLNELNKLVVD</sequence>
<protein>
    <submittedName>
        <fullName evidence="3">Uncharacterized protein</fullName>
    </submittedName>
</protein>
<dbReference type="Pfam" id="PF18739">
    <property type="entry name" value="HEPN_Apea"/>
    <property type="match status" value="1"/>
</dbReference>
<evidence type="ECO:0000313" key="3">
    <source>
        <dbReference type="EMBL" id="VFK54781.1"/>
    </source>
</evidence>
<dbReference type="Pfam" id="PF18862">
    <property type="entry name" value="ApeA_NTD1"/>
    <property type="match status" value="1"/>
</dbReference>
<dbReference type="InterPro" id="IPR041223">
    <property type="entry name" value="ApeA_NTD"/>
</dbReference>
<accession>A0A450ZLX8</accession>
<gene>
    <name evidence="4" type="ORF">BECKTUN1418E_GA0071001_10527</name>
    <name evidence="3" type="ORF">BECKTUN1418F_GA0071002_10557</name>
</gene>
<dbReference type="EMBL" id="CAADFV010000052">
    <property type="protein sequence ID" value="VFK59190.1"/>
    <property type="molecule type" value="Genomic_DNA"/>
</dbReference>
<evidence type="ECO:0000259" key="2">
    <source>
        <dbReference type="Pfam" id="PF18862"/>
    </source>
</evidence>
<feature type="domain" description="Apea-like HEPN" evidence="1">
    <location>
        <begin position="322"/>
        <end position="455"/>
    </location>
</feature>
<dbReference type="AlphaFoldDB" id="A0A450ZLX8"/>
<reference evidence="3" key="1">
    <citation type="submission" date="2019-02" db="EMBL/GenBank/DDBJ databases">
        <authorList>
            <person name="Gruber-Vodicka R. H."/>
            <person name="Seah K. B. B."/>
        </authorList>
    </citation>
    <scope>NUCLEOTIDE SEQUENCE</scope>
    <source>
        <strain evidence="4">BECK_BY2</strain>
        <strain evidence="3">BECK_BY3</strain>
    </source>
</reference>
<dbReference type="EMBL" id="CAADFY010000055">
    <property type="protein sequence ID" value="VFK54781.1"/>
    <property type="molecule type" value="Genomic_DNA"/>
</dbReference>
<dbReference type="InterPro" id="IPR041229">
    <property type="entry name" value="HEPN_Apea"/>
</dbReference>
<evidence type="ECO:0000259" key="1">
    <source>
        <dbReference type="Pfam" id="PF18739"/>
    </source>
</evidence>